<feature type="domain" description="Cadherin" evidence="20">
    <location>
        <begin position="170"/>
        <end position="272"/>
    </location>
</feature>
<dbReference type="FunFam" id="2.60.40.60:FF:000083">
    <property type="entry name" value="Desmoglein 1"/>
    <property type="match status" value="1"/>
</dbReference>
<evidence type="ECO:0000256" key="9">
    <source>
        <dbReference type="ARBA" id="ARBA00022837"/>
    </source>
</evidence>
<evidence type="ECO:0000256" key="10">
    <source>
        <dbReference type="ARBA" id="ARBA00022889"/>
    </source>
</evidence>
<protein>
    <submittedName>
        <fullName evidence="21">Desmoglein-2-like</fullName>
    </submittedName>
</protein>
<evidence type="ECO:0000313" key="21">
    <source>
        <dbReference type="Ensembl" id="ENSNBRP00000017580.1"/>
    </source>
</evidence>
<dbReference type="InterPro" id="IPR002126">
    <property type="entry name" value="Cadherin-like_dom"/>
</dbReference>
<keyword evidence="9 15" id="KW-0106">Calcium</keyword>
<dbReference type="PANTHER" id="PTHR24025:SF1">
    <property type="entry name" value="DESMOGLEIN-2"/>
    <property type="match status" value="1"/>
</dbReference>
<feature type="transmembrane region" description="Helical" evidence="19">
    <location>
        <begin position="614"/>
        <end position="641"/>
    </location>
</feature>
<evidence type="ECO:0000256" key="16">
    <source>
        <dbReference type="RuleBase" id="RU003318"/>
    </source>
</evidence>
<evidence type="ECO:0000256" key="13">
    <source>
        <dbReference type="ARBA" id="ARBA00023136"/>
    </source>
</evidence>
<gene>
    <name evidence="21" type="primary">DSG2</name>
</gene>
<reference evidence="21" key="1">
    <citation type="submission" date="2025-08" db="UniProtKB">
        <authorList>
            <consortium name="Ensembl"/>
        </authorList>
    </citation>
    <scope>IDENTIFICATION</scope>
</reference>
<dbReference type="FunFam" id="2.60.40.60:FF:000011">
    <property type="entry name" value="Cadherin 1"/>
    <property type="match status" value="1"/>
</dbReference>
<comment type="function">
    <text evidence="17">A component of desmosome cell-cell junctions which are required for positive regulation of cellular adhesion. Involved in the interaction of plaque proteins and intermediate filaments mediating cell-cell adhesion.</text>
</comment>
<dbReference type="Bgee" id="ENSNBRG00000013524">
    <property type="expression patterns" value="Expressed in zone of skin and 6 other cell types or tissues"/>
</dbReference>
<evidence type="ECO:0000256" key="12">
    <source>
        <dbReference type="ARBA" id="ARBA00022989"/>
    </source>
</evidence>
<dbReference type="GO" id="GO:0005886">
    <property type="term" value="C:plasma membrane"/>
    <property type="evidence" value="ECO:0007669"/>
    <property type="project" value="UniProtKB-SubCell"/>
</dbReference>
<evidence type="ECO:0000313" key="22">
    <source>
        <dbReference type="Proteomes" id="UP000261580"/>
    </source>
</evidence>
<keyword evidence="11" id="KW-0965">Cell junction</keyword>
<dbReference type="InterPro" id="IPR000233">
    <property type="entry name" value="Cadherin_Y-type_LIR"/>
</dbReference>
<dbReference type="GO" id="GO:0005509">
    <property type="term" value="F:calcium ion binding"/>
    <property type="evidence" value="ECO:0007669"/>
    <property type="project" value="UniProtKB-UniRule"/>
</dbReference>
<dbReference type="Pfam" id="PF00028">
    <property type="entry name" value="Cadherin"/>
    <property type="match status" value="2"/>
</dbReference>
<dbReference type="PRINTS" id="PR01818">
    <property type="entry name" value="DESMOCADHERN"/>
</dbReference>
<dbReference type="PRINTS" id="PR00205">
    <property type="entry name" value="CADHERIN"/>
</dbReference>
<dbReference type="InterPro" id="IPR050971">
    <property type="entry name" value="Cadherin-domain_protein"/>
</dbReference>
<evidence type="ECO:0000256" key="2">
    <source>
        <dbReference type="ARBA" id="ARBA00004568"/>
    </source>
</evidence>
<dbReference type="AlphaFoldDB" id="A0A3Q4H4L8"/>
<keyword evidence="3" id="KW-1003">Cell membrane</keyword>
<dbReference type="FunFam" id="2.60.40.60:FF:000068">
    <property type="entry name" value="Desmoglein 1"/>
    <property type="match status" value="1"/>
</dbReference>
<dbReference type="Pfam" id="PF01049">
    <property type="entry name" value="CADH_Y-type_LIR"/>
    <property type="match status" value="1"/>
</dbReference>
<dbReference type="PROSITE" id="PS00232">
    <property type="entry name" value="CADHERIN_1"/>
    <property type="match status" value="2"/>
</dbReference>
<dbReference type="GO" id="GO:0055113">
    <property type="term" value="P:epiboly involved in gastrulation with mouth forming second"/>
    <property type="evidence" value="ECO:0007669"/>
    <property type="project" value="UniProtKB-ARBA"/>
</dbReference>
<dbReference type="GO" id="GO:0030057">
    <property type="term" value="C:desmosome"/>
    <property type="evidence" value="ECO:0007669"/>
    <property type="project" value="UniProtKB-SubCell"/>
</dbReference>
<keyword evidence="22" id="KW-1185">Reference proteome</keyword>
<evidence type="ECO:0000256" key="11">
    <source>
        <dbReference type="ARBA" id="ARBA00022949"/>
    </source>
</evidence>
<dbReference type="Ensembl" id="ENSNBRT00000018054.1">
    <property type="protein sequence ID" value="ENSNBRP00000017580.1"/>
    <property type="gene ID" value="ENSNBRG00000013524.1"/>
</dbReference>
<evidence type="ECO:0000256" key="19">
    <source>
        <dbReference type="SAM" id="Phobius"/>
    </source>
</evidence>
<dbReference type="InterPro" id="IPR020894">
    <property type="entry name" value="Cadherin_CS"/>
</dbReference>
<dbReference type="PANTHER" id="PTHR24025">
    <property type="entry name" value="DESMOGLEIN FAMILY MEMBER"/>
    <property type="match status" value="1"/>
</dbReference>
<reference evidence="21" key="2">
    <citation type="submission" date="2025-09" db="UniProtKB">
        <authorList>
            <consortium name="Ensembl"/>
        </authorList>
    </citation>
    <scope>IDENTIFICATION</scope>
</reference>
<dbReference type="Gene3D" id="2.60.40.60">
    <property type="entry name" value="Cadherins"/>
    <property type="match status" value="5"/>
</dbReference>
<dbReference type="FunFam" id="4.10.900.10:FF:000003">
    <property type="entry name" value="Desmoglein 1"/>
    <property type="match status" value="1"/>
</dbReference>
<dbReference type="InterPro" id="IPR027397">
    <property type="entry name" value="Catenin-bd_sf"/>
</dbReference>
<dbReference type="GeneTree" id="ENSGT01030000234624"/>
<proteinExistence type="predicted"/>
<feature type="region of interest" description="Disordered" evidence="18">
    <location>
        <begin position="829"/>
        <end position="852"/>
    </location>
</feature>
<accession>A0A3Q4H4L8</accession>
<keyword evidence="12 19" id="KW-1133">Transmembrane helix</keyword>
<dbReference type="SUPFAM" id="SSF49313">
    <property type="entry name" value="Cadherin-like"/>
    <property type="match status" value="5"/>
</dbReference>
<dbReference type="GO" id="GO:0007156">
    <property type="term" value="P:homophilic cell adhesion via plasma membrane adhesion molecules"/>
    <property type="evidence" value="ECO:0007669"/>
    <property type="project" value="InterPro"/>
</dbReference>
<comment type="subcellular location">
    <subcellularLocation>
        <location evidence="2">Cell junction</location>
        <location evidence="2">Desmosome</location>
    </subcellularLocation>
    <subcellularLocation>
        <location evidence="1 16">Cell membrane</location>
        <topology evidence="1 16">Single-pass type I membrane protein</topology>
    </subcellularLocation>
</comment>
<name>A0A3Q4H4L8_NEOBR</name>
<keyword evidence="6" id="KW-0479">Metal-binding</keyword>
<keyword evidence="4" id="KW-0165">Cleavage on pair of basic residues</keyword>
<keyword evidence="10 16" id="KW-0130">Cell adhesion</keyword>
<dbReference type="SMART" id="SM00112">
    <property type="entry name" value="CA"/>
    <property type="match status" value="5"/>
</dbReference>
<evidence type="ECO:0000256" key="8">
    <source>
        <dbReference type="ARBA" id="ARBA00022737"/>
    </source>
</evidence>
<evidence type="ECO:0000256" key="4">
    <source>
        <dbReference type="ARBA" id="ARBA00022685"/>
    </source>
</evidence>
<feature type="domain" description="Cadherin" evidence="20">
    <location>
        <begin position="273"/>
        <end position="392"/>
    </location>
</feature>
<feature type="domain" description="Cadherin" evidence="20">
    <location>
        <begin position="393"/>
        <end position="504"/>
    </location>
</feature>
<keyword evidence="8" id="KW-0677">Repeat</keyword>
<evidence type="ECO:0000256" key="6">
    <source>
        <dbReference type="ARBA" id="ARBA00022723"/>
    </source>
</evidence>
<dbReference type="FunFam" id="2.60.40.60:FF:000031">
    <property type="entry name" value="Cadherin 3"/>
    <property type="match status" value="1"/>
</dbReference>
<dbReference type="InterPro" id="IPR009122">
    <property type="entry name" value="Desmosomal_cadherin"/>
</dbReference>
<evidence type="ECO:0000259" key="20">
    <source>
        <dbReference type="PROSITE" id="PS50268"/>
    </source>
</evidence>
<dbReference type="CDD" id="cd11304">
    <property type="entry name" value="Cadherin_repeat"/>
    <property type="match status" value="4"/>
</dbReference>
<dbReference type="InterPro" id="IPR015919">
    <property type="entry name" value="Cadherin-like_sf"/>
</dbReference>
<dbReference type="Proteomes" id="UP000261580">
    <property type="component" value="Unassembled WGS sequence"/>
</dbReference>
<sequence>MQLFFIRRIALTLFNKILQSSLPQLCILKTSCSSIVLVSVGAEGNGRLLHRQKRHWIAPPRKLYENHDYTGLNCFARIRSDKEEYAKMLYYITGPGADQDPVGRFRIDHSTGCLRVYSILDREEIAFYRLRGVARYINGTQAENYIDLNITVDDENDNSPVIQLQQVGYVNESSRSGVVIMKIIATDADDERTKNAQLSYSIVEQANTAGLFWMNSHTGELTVQSTSLDREKQDTYKLMIKVCDLNGDPGGRTSTGEVEIRLLDINDNIPTLEKETYEGRIEENTVGVEVMRIKAIDMDLIHTDNWLAAYQIVSGNEGGYFDITTDAKTNEGIIMVRKALDYEELKVMNLHVMVSNKAAYNFGSSQSATGATGIKTYPVTINVVNQKEGPRFQPSVKVVTVSEEYTSTSLSKVITNYAAIDTDTQKIATNVRYAKHRDIDNWLIIDEKTADIRLSKLPDRESVHLINGTYYAEIICMTNDLPSKTATGTIAIQVEDFNDHCPTLTSKTQTMCLQDSVIYVTAVDEDHFPNSSPFEFTVVEEGTTGKWRVEHFNETTVILREENYVWPGVHKVTLKITDQQGKSCADAQIIDLTVCTCNKNTRSCVSRSTSTATFGAGGILLMLLGLLLLLLVPLLLLFCLCGSTAAIGDFKSIPYDTKQQLISYHTEGQGEDKLGGAAGGRGPYKGSAIYTSNMTADNMNLYNQYKYSSGQNMDFLNTGTMARQDMNFSQYRGGAWDGIALSEEFLWDYYSRKSDHAAQQPQVKDSMLIHNYEGQESLAGSVGCCSLLENDDDLAFLNDLGPKFKTLAEICQGSTMVTESVDVAVSSTPVRPVSPFRPSTSTHTHVRSHTETIRDRDRVNINTLNTSNVSSGSSTDNIVIPSQTLLIQQPAMYYAATPMYVVESKPQVMLVAGGTQQAVGSVGQAGLSHGLVQVSGLQSSQGVVLVDRQGGMGEVTGQAAQGLSRGTISRSRQLLVVENGSSGGEQGVHLAQGVVQTGQRSAEQGFEVRSVPVKAQGFSVGSHSSLGSNEEAKLTVTPKSQGTKRVVVQQKKILVTERNLESSSRA</sequence>
<dbReference type="GO" id="GO:0045216">
    <property type="term" value="P:cell-cell junction organization"/>
    <property type="evidence" value="ECO:0007669"/>
    <property type="project" value="UniProtKB-ARBA"/>
</dbReference>
<keyword evidence="13 19" id="KW-0472">Membrane</keyword>
<evidence type="ECO:0000256" key="3">
    <source>
        <dbReference type="ARBA" id="ARBA00022475"/>
    </source>
</evidence>
<evidence type="ECO:0000256" key="18">
    <source>
        <dbReference type="SAM" id="MobiDB-lite"/>
    </source>
</evidence>
<keyword evidence="14" id="KW-0325">Glycoprotein</keyword>
<evidence type="ECO:0000256" key="5">
    <source>
        <dbReference type="ARBA" id="ARBA00022692"/>
    </source>
</evidence>
<organism evidence="21 22">
    <name type="scientific">Neolamprologus brichardi</name>
    <name type="common">Fairy cichlid</name>
    <name type="synonym">Lamprologus brichardi</name>
    <dbReference type="NCBI Taxonomy" id="32507"/>
    <lineage>
        <taxon>Eukaryota</taxon>
        <taxon>Metazoa</taxon>
        <taxon>Chordata</taxon>
        <taxon>Craniata</taxon>
        <taxon>Vertebrata</taxon>
        <taxon>Euteleostomi</taxon>
        <taxon>Actinopterygii</taxon>
        <taxon>Neopterygii</taxon>
        <taxon>Teleostei</taxon>
        <taxon>Neoteleostei</taxon>
        <taxon>Acanthomorphata</taxon>
        <taxon>Ovalentaria</taxon>
        <taxon>Cichlomorphae</taxon>
        <taxon>Cichliformes</taxon>
        <taxon>Cichlidae</taxon>
        <taxon>African cichlids</taxon>
        <taxon>Pseudocrenilabrinae</taxon>
        <taxon>Lamprologini</taxon>
        <taxon>Neolamprologus</taxon>
    </lineage>
</organism>
<evidence type="ECO:0000256" key="15">
    <source>
        <dbReference type="PROSITE-ProRule" id="PRU00043"/>
    </source>
</evidence>
<keyword evidence="5 16" id="KW-0812">Transmembrane</keyword>
<keyword evidence="7" id="KW-0732">Signal</keyword>
<evidence type="ECO:0000256" key="1">
    <source>
        <dbReference type="ARBA" id="ARBA00004251"/>
    </source>
</evidence>
<feature type="domain" description="Cadherin" evidence="20">
    <location>
        <begin position="81"/>
        <end position="162"/>
    </location>
</feature>
<evidence type="ECO:0000256" key="7">
    <source>
        <dbReference type="ARBA" id="ARBA00022729"/>
    </source>
</evidence>
<dbReference type="Gene3D" id="4.10.900.10">
    <property type="entry name" value="TCF3-CBD (Catenin binding domain)"/>
    <property type="match status" value="1"/>
</dbReference>
<dbReference type="PROSITE" id="PS50268">
    <property type="entry name" value="CADHERIN_2"/>
    <property type="match status" value="5"/>
</dbReference>
<feature type="domain" description="Cadherin" evidence="20">
    <location>
        <begin position="517"/>
        <end position="614"/>
    </location>
</feature>
<evidence type="ECO:0000256" key="14">
    <source>
        <dbReference type="ARBA" id="ARBA00023180"/>
    </source>
</evidence>
<evidence type="ECO:0000256" key="17">
    <source>
        <dbReference type="RuleBase" id="RU004358"/>
    </source>
</evidence>
<dbReference type="FunFam" id="2.60.40.60:FF:000074">
    <property type="entry name" value="Desmoglein 4"/>
    <property type="match status" value="1"/>
</dbReference>